<keyword evidence="2" id="KW-0472">Membrane</keyword>
<accession>A0A6J4L5G2</accession>
<feature type="region of interest" description="Disordered" evidence="1">
    <location>
        <begin position="94"/>
        <end position="122"/>
    </location>
</feature>
<organism evidence="3">
    <name type="scientific">uncultured Cytophagales bacterium</name>
    <dbReference type="NCBI Taxonomy" id="158755"/>
    <lineage>
        <taxon>Bacteria</taxon>
        <taxon>Pseudomonadati</taxon>
        <taxon>Bacteroidota</taxon>
        <taxon>Sphingobacteriia</taxon>
        <taxon>Sphingobacteriales</taxon>
        <taxon>environmental samples</taxon>
    </lineage>
</organism>
<evidence type="ECO:0000256" key="1">
    <source>
        <dbReference type="SAM" id="MobiDB-lite"/>
    </source>
</evidence>
<dbReference type="EMBL" id="CADCTQ010000581">
    <property type="protein sequence ID" value="CAA9322671.1"/>
    <property type="molecule type" value="Genomic_DNA"/>
</dbReference>
<evidence type="ECO:0000256" key="2">
    <source>
        <dbReference type="SAM" id="Phobius"/>
    </source>
</evidence>
<keyword evidence="2" id="KW-0812">Transmembrane</keyword>
<protein>
    <submittedName>
        <fullName evidence="3">Uncharacterized protein</fullName>
    </submittedName>
</protein>
<feature type="transmembrane region" description="Helical" evidence="2">
    <location>
        <begin position="31"/>
        <end position="50"/>
    </location>
</feature>
<proteinExistence type="predicted"/>
<keyword evidence="2" id="KW-1133">Transmembrane helix</keyword>
<name>A0A6J4L5G2_9SPHI</name>
<feature type="compositionally biased region" description="Polar residues" evidence="1">
    <location>
        <begin position="94"/>
        <end position="104"/>
    </location>
</feature>
<sequence length="122" mass="13534">MPMPPYILDYTSDRSSSAGTSGPKPVVKKSVVLVAAGIALLGASLASHLFTMGQYQRLRASADRQALQYDSLLSAKLQADRQVADLRERLTRLQEQAAPQQSLRQFVHPTANPVRHERHRDQ</sequence>
<evidence type="ECO:0000313" key="3">
    <source>
        <dbReference type="EMBL" id="CAA9322671.1"/>
    </source>
</evidence>
<gene>
    <name evidence="3" type="ORF">AVDCRST_MAG56-7000</name>
</gene>
<reference evidence="3" key="1">
    <citation type="submission" date="2020-02" db="EMBL/GenBank/DDBJ databases">
        <authorList>
            <person name="Meier V. D."/>
        </authorList>
    </citation>
    <scope>NUCLEOTIDE SEQUENCE</scope>
    <source>
        <strain evidence="3">AVDCRST_MAG56</strain>
    </source>
</reference>
<dbReference type="AlphaFoldDB" id="A0A6J4L5G2"/>